<dbReference type="GO" id="GO:0006508">
    <property type="term" value="P:proteolysis"/>
    <property type="evidence" value="ECO:0007669"/>
    <property type="project" value="InterPro"/>
</dbReference>
<evidence type="ECO:0000313" key="3">
    <source>
        <dbReference type="Proteomes" id="UP000828390"/>
    </source>
</evidence>
<proteinExistence type="predicted"/>
<dbReference type="EMBL" id="JAIWYP010000003">
    <property type="protein sequence ID" value="KAH3845061.1"/>
    <property type="molecule type" value="Genomic_DNA"/>
</dbReference>
<gene>
    <name evidence="2" type="ORF">DPMN_087330</name>
</gene>
<reference evidence="2" key="1">
    <citation type="journal article" date="2019" name="bioRxiv">
        <title>The Genome of the Zebra Mussel, Dreissena polymorpha: A Resource for Invasive Species Research.</title>
        <authorList>
            <person name="McCartney M.A."/>
            <person name="Auch B."/>
            <person name="Kono T."/>
            <person name="Mallez S."/>
            <person name="Zhang Y."/>
            <person name="Obille A."/>
            <person name="Becker A."/>
            <person name="Abrahante J.E."/>
            <person name="Garbe J."/>
            <person name="Badalamenti J.P."/>
            <person name="Herman A."/>
            <person name="Mangelson H."/>
            <person name="Liachko I."/>
            <person name="Sullivan S."/>
            <person name="Sone E.D."/>
            <person name="Koren S."/>
            <person name="Silverstein K.A.T."/>
            <person name="Beckman K.B."/>
            <person name="Gohl D.M."/>
        </authorList>
    </citation>
    <scope>NUCLEOTIDE SEQUENCE</scope>
    <source>
        <strain evidence="2">Duluth1</strain>
        <tissue evidence="2">Whole animal</tissue>
    </source>
</reference>
<dbReference type="SUPFAM" id="SSF52129">
    <property type="entry name" value="Caspase-like"/>
    <property type="match status" value="1"/>
</dbReference>
<dbReference type="Gene3D" id="3.30.70.1470">
    <property type="entry name" value="Caspase-like"/>
    <property type="match status" value="1"/>
</dbReference>
<organism evidence="2 3">
    <name type="scientific">Dreissena polymorpha</name>
    <name type="common">Zebra mussel</name>
    <name type="synonym">Mytilus polymorpha</name>
    <dbReference type="NCBI Taxonomy" id="45954"/>
    <lineage>
        <taxon>Eukaryota</taxon>
        <taxon>Metazoa</taxon>
        <taxon>Spiralia</taxon>
        <taxon>Lophotrochozoa</taxon>
        <taxon>Mollusca</taxon>
        <taxon>Bivalvia</taxon>
        <taxon>Autobranchia</taxon>
        <taxon>Heteroconchia</taxon>
        <taxon>Euheterodonta</taxon>
        <taxon>Imparidentia</taxon>
        <taxon>Neoheterodontei</taxon>
        <taxon>Myida</taxon>
        <taxon>Dreissenoidea</taxon>
        <taxon>Dreissenidae</taxon>
        <taxon>Dreissena</taxon>
    </lineage>
</organism>
<name>A0A9D4KSH4_DREPO</name>
<evidence type="ECO:0000259" key="1">
    <source>
        <dbReference type="PROSITE" id="PS50207"/>
    </source>
</evidence>
<accession>A0A9D4KSH4</accession>
<sequence length="107" mass="12577">MEQRIRTWLKIYLHCCMKQKPSIEDAIEVDVRSVSLMNAEVKRKQNIVDEPLSLDCEIYHLVFYATPTGSIAWRNKAEGSWMIRDLHSLILGRIRIRISTRKDRSTC</sequence>
<dbReference type="Pfam" id="PF00656">
    <property type="entry name" value="Peptidase_C14"/>
    <property type="match status" value="1"/>
</dbReference>
<dbReference type="AlphaFoldDB" id="A0A9D4KSH4"/>
<dbReference type="Proteomes" id="UP000828390">
    <property type="component" value="Unassembled WGS sequence"/>
</dbReference>
<dbReference type="PROSITE" id="PS50207">
    <property type="entry name" value="CASPASE_P10"/>
    <property type="match status" value="1"/>
</dbReference>
<dbReference type="InterPro" id="IPR002138">
    <property type="entry name" value="Pept_C14_p10"/>
</dbReference>
<protein>
    <recommendedName>
        <fullName evidence="1">Caspase family p10 domain-containing protein</fullName>
    </recommendedName>
</protein>
<keyword evidence="3" id="KW-1185">Reference proteome</keyword>
<dbReference type="InterPro" id="IPR029030">
    <property type="entry name" value="Caspase-like_dom_sf"/>
</dbReference>
<evidence type="ECO:0000313" key="2">
    <source>
        <dbReference type="EMBL" id="KAH3845061.1"/>
    </source>
</evidence>
<feature type="domain" description="Caspase family p10" evidence="1">
    <location>
        <begin position="61"/>
        <end position="86"/>
    </location>
</feature>
<dbReference type="InterPro" id="IPR011600">
    <property type="entry name" value="Pept_C14_caspase"/>
</dbReference>
<comment type="caution">
    <text evidence="2">The sequence shown here is derived from an EMBL/GenBank/DDBJ whole genome shotgun (WGS) entry which is preliminary data.</text>
</comment>
<reference evidence="2" key="2">
    <citation type="submission" date="2020-11" db="EMBL/GenBank/DDBJ databases">
        <authorList>
            <person name="McCartney M.A."/>
            <person name="Auch B."/>
            <person name="Kono T."/>
            <person name="Mallez S."/>
            <person name="Becker A."/>
            <person name="Gohl D.M."/>
            <person name="Silverstein K.A.T."/>
            <person name="Koren S."/>
            <person name="Bechman K.B."/>
            <person name="Herman A."/>
            <person name="Abrahante J.E."/>
            <person name="Garbe J."/>
        </authorList>
    </citation>
    <scope>NUCLEOTIDE SEQUENCE</scope>
    <source>
        <strain evidence="2">Duluth1</strain>
        <tissue evidence="2">Whole animal</tissue>
    </source>
</reference>
<dbReference type="GO" id="GO:0004197">
    <property type="term" value="F:cysteine-type endopeptidase activity"/>
    <property type="evidence" value="ECO:0007669"/>
    <property type="project" value="InterPro"/>
</dbReference>